<dbReference type="PROSITE" id="PS51350">
    <property type="entry name" value="PTS_HPR_DOM"/>
    <property type="match status" value="1"/>
</dbReference>
<keyword evidence="3" id="KW-0598">Phosphotransferase system</keyword>
<keyword evidence="2" id="KW-0963">Cytoplasm</keyword>
<feature type="domain" description="HPr" evidence="4">
    <location>
        <begin position="3"/>
        <end position="87"/>
    </location>
</feature>
<dbReference type="PANTHER" id="PTHR33705">
    <property type="entry name" value="PHOSPHOCARRIER PROTEIN HPR"/>
    <property type="match status" value="1"/>
</dbReference>
<evidence type="ECO:0000259" key="4">
    <source>
        <dbReference type="PROSITE" id="PS51350"/>
    </source>
</evidence>
<dbReference type="Gene3D" id="3.30.1340.10">
    <property type="entry name" value="HPr-like"/>
    <property type="match status" value="1"/>
</dbReference>
<dbReference type="NCBIfam" id="TIGR01003">
    <property type="entry name" value="PTS_HPr_family"/>
    <property type="match status" value="1"/>
</dbReference>
<dbReference type="Pfam" id="PF00381">
    <property type="entry name" value="PTS-HPr"/>
    <property type="match status" value="1"/>
</dbReference>
<protein>
    <recommendedName>
        <fullName evidence="4">HPr domain-containing protein</fullName>
    </recommendedName>
</protein>
<dbReference type="PRINTS" id="PR00107">
    <property type="entry name" value="PHOSPHOCPHPR"/>
</dbReference>
<comment type="caution">
    <text evidence="5">The sequence shown here is derived from an EMBL/GenBank/DDBJ whole genome shotgun (WGS) entry which is preliminary data.</text>
</comment>
<evidence type="ECO:0000256" key="1">
    <source>
        <dbReference type="ARBA" id="ARBA00004496"/>
    </source>
</evidence>
<proteinExistence type="predicted"/>
<evidence type="ECO:0000256" key="2">
    <source>
        <dbReference type="ARBA" id="ARBA00022490"/>
    </source>
</evidence>
<dbReference type="GO" id="GO:0009401">
    <property type="term" value="P:phosphoenolpyruvate-dependent sugar phosphotransferase system"/>
    <property type="evidence" value="ECO:0007669"/>
    <property type="project" value="UniProtKB-KW"/>
</dbReference>
<sequence length="87" mass="9313">MHMKKLEHQIADPIGIHARPAERLAQAAGAFQSKIVIAAHGDETEAIYPLSVLGMNIRHGDTVTVTIEGSDEVQAAQAIADVLKECL</sequence>
<comment type="subcellular location">
    <subcellularLocation>
        <location evidence="1">Cytoplasm</location>
    </subcellularLocation>
</comment>
<gene>
    <name evidence="5" type="ORF">B5F17_09605</name>
</gene>
<dbReference type="SUPFAM" id="SSF55594">
    <property type="entry name" value="HPr-like"/>
    <property type="match status" value="1"/>
</dbReference>
<dbReference type="Proteomes" id="UP000195897">
    <property type="component" value="Unassembled WGS sequence"/>
</dbReference>
<evidence type="ECO:0000256" key="3">
    <source>
        <dbReference type="ARBA" id="ARBA00022683"/>
    </source>
</evidence>
<dbReference type="AlphaFoldDB" id="A0A1Y4L6A8"/>
<dbReference type="GO" id="GO:0005737">
    <property type="term" value="C:cytoplasm"/>
    <property type="evidence" value="ECO:0007669"/>
    <property type="project" value="UniProtKB-SubCell"/>
</dbReference>
<evidence type="ECO:0000313" key="6">
    <source>
        <dbReference type="Proteomes" id="UP000195897"/>
    </source>
</evidence>
<evidence type="ECO:0000313" key="5">
    <source>
        <dbReference type="EMBL" id="OUP52287.1"/>
    </source>
</evidence>
<name>A0A1Y4L6A8_9FIRM</name>
<dbReference type="EMBL" id="NFKK01000011">
    <property type="protein sequence ID" value="OUP52287.1"/>
    <property type="molecule type" value="Genomic_DNA"/>
</dbReference>
<dbReference type="PANTHER" id="PTHR33705:SF2">
    <property type="entry name" value="PHOSPHOCARRIER PROTEIN NPR"/>
    <property type="match status" value="1"/>
</dbReference>
<dbReference type="InterPro" id="IPR035895">
    <property type="entry name" value="HPr-like_sf"/>
</dbReference>
<reference evidence="6" key="1">
    <citation type="submission" date="2017-04" db="EMBL/GenBank/DDBJ databases">
        <title>Function of individual gut microbiota members based on whole genome sequencing of pure cultures obtained from chicken caecum.</title>
        <authorList>
            <person name="Medvecky M."/>
            <person name="Cejkova D."/>
            <person name="Polansky O."/>
            <person name="Karasova D."/>
            <person name="Kubasova T."/>
            <person name="Cizek A."/>
            <person name="Rychlik I."/>
        </authorList>
    </citation>
    <scope>NUCLEOTIDE SEQUENCE [LARGE SCALE GENOMIC DNA]</scope>
    <source>
        <strain evidence="6">An180</strain>
    </source>
</reference>
<organism evidence="5 6">
    <name type="scientific">Butyricicoccus pullicaecorum</name>
    <dbReference type="NCBI Taxonomy" id="501571"/>
    <lineage>
        <taxon>Bacteria</taxon>
        <taxon>Bacillati</taxon>
        <taxon>Bacillota</taxon>
        <taxon>Clostridia</taxon>
        <taxon>Eubacteriales</taxon>
        <taxon>Butyricicoccaceae</taxon>
        <taxon>Butyricicoccus</taxon>
    </lineage>
</organism>
<dbReference type="InterPro" id="IPR050399">
    <property type="entry name" value="HPr"/>
</dbReference>
<accession>A0A1Y4L6A8</accession>
<dbReference type="InterPro" id="IPR000032">
    <property type="entry name" value="HPr-like"/>
</dbReference>
<dbReference type="CDD" id="cd00367">
    <property type="entry name" value="PTS-HPr_like"/>
    <property type="match status" value="1"/>
</dbReference>